<keyword evidence="1" id="KW-0812">Transmembrane</keyword>
<feature type="transmembrane region" description="Helical" evidence="1">
    <location>
        <begin position="44"/>
        <end position="66"/>
    </location>
</feature>
<name>A0A8A1LU44_AJEC8</name>
<accession>A0A8A1LU44</accession>
<keyword evidence="1" id="KW-0472">Membrane</keyword>
<evidence type="ECO:0000256" key="1">
    <source>
        <dbReference type="SAM" id="Phobius"/>
    </source>
</evidence>
<dbReference type="VEuPathDB" id="FungiDB:I7I53_03971"/>
<dbReference type="AlphaFoldDB" id="A0A8A1LU44"/>
<reference evidence="2" key="1">
    <citation type="submission" date="2021-01" db="EMBL/GenBank/DDBJ databases">
        <title>Chromosome-level genome assembly of a human fungal pathogen reveals clustering of transcriptionally co-regulated genes.</title>
        <authorList>
            <person name="Voorhies M."/>
            <person name="Cohen S."/>
            <person name="Shea T.P."/>
            <person name="Petrus S."/>
            <person name="Munoz J.F."/>
            <person name="Poplawski S."/>
            <person name="Goldman W.E."/>
            <person name="Michael T."/>
            <person name="Cuomo C.A."/>
            <person name="Sil A."/>
            <person name="Beyhan S."/>
        </authorList>
    </citation>
    <scope>NUCLEOTIDE SEQUENCE</scope>
    <source>
        <strain evidence="2">H88</strain>
    </source>
</reference>
<keyword evidence="1" id="KW-1133">Transmembrane helix</keyword>
<gene>
    <name evidence="2" type="ORF">I7I53_03971</name>
</gene>
<organism evidence="2 3">
    <name type="scientific">Ajellomyces capsulatus (strain H88)</name>
    <name type="common">Darling's disease fungus</name>
    <name type="synonym">Histoplasma capsulatum</name>
    <dbReference type="NCBI Taxonomy" id="544711"/>
    <lineage>
        <taxon>Eukaryota</taxon>
        <taxon>Fungi</taxon>
        <taxon>Dikarya</taxon>
        <taxon>Ascomycota</taxon>
        <taxon>Pezizomycotina</taxon>
        <taxon>Eurotiomycetes</taxon>
        <taxon>Eurotiomycetidae</taxon>
        <taxon>Onygenales</taxon>
        <taxon>Ajellomycetaceae</taxon>
        <taxon>Histoplasma</taxon>
    </lineage>
</organism>
<dbReference type="Proteomes" id="UP000663419">
    <property type="component" value="Chromosome 4"/>
</dbReference>
<sequence length="78" mass="9065">MGLFVVLYGRNCLSLLQYISCVHGLIFDWGLTSYVFELLLFPSFVFRIFEFALTLAYWITSVYTLFGFYGGKKGRHNC</sequence>
<dbReference type="EMBL" id="CP069105">
    <property type="protein sequence ID" value="QSS55944.1"/>
    <property type="molecule type" value="Genomic_DNA"/>
</dbReference>
<evidence type="ECO:0000313" key="3">
    <source>
        <dbReference type="Proteomes" id="UP000663419"/>
    </source>
</evidence>
<protein>
    <submittedName>
        <fullName evidence="2">Uncharacterized protein</fullName>
    </submittedName>
</protein>
<feature type="transmembrane region" description="Helical" evidence="1">
    <location>
        <begin position="12"/>
        <end position="32"/>
    </location>
</feature>
<evidence type="ECO:0000313" key="2">
    <source>
        <dbReference type="EMBL" id="QSS55944.1"/>
    </source>
</evidence>
<proteinExistence type="predicted"/>